<evidence type="ECO:0000313" key="2">
    <source>
        <dbReference type="EMBL" id="PWZ10519.1"/>
    </source>
</evidence>
<accession>A0A3L6DQ20</accession>
<dbReference type="Proteomes" id="UP000251960">
    <property type="component" value="Chromosome 8"/>
</dbReference>
<reference evidence="2 3" key="1">
    <citation type="journal article" date="2018" name="Nat. Genet.">
        <title>Extensive intraspecific gene order and gene structural variations between Mo17 and other maize genomes.</title>
        <authorList>
            <person name="Sun S."/>
            <person name="Zhou Y."/>
            <person name="Chen J."/>
            <person name="Shi J."/>
            <person name="Zhao H."/>
            <person name="Zhao H."/>
            <person name="Song W."/>
            <person name="Zhang M."/>
            <person name="Cui Y."/>
            <person name="Dong X."/>
            <person name="Liu H."/>
            <person name="Ma X."/>
            <person name="Jiao Y."/>
            <person name="Wang B."/>
            <person name="Wei X."/>
            <person name="Stein J.C."/>
            <person name="Glaubitz J.C."/>
            <person name="Lu F."/>
            <person name="Yu G."/>
            <person name="Liang C."/>
            <person name="Fengler K."/>
            <person name="Li B."/>
            <person name="Rafalski A."/>
            <person name="Schnable P.S."/>
            <person name="Ware D.H."/>
            <person name="Buckler E.S."/>
            <person name="Lai J."/>
        </authorList>
    </citation>
    <scope>NUCLEOTIDE SEQUENCE [LARGE SCALE GENOMIC DNA]</scope>
    <source>
        <strain evidence="3">cv. Missouri 17</strain>
        <tissue evidence="2">Seedling</tissue>
    </source>
</reference>
<proteinExistence type="predicted"/>
<sequence>MGASRARSEQGEKGRPSTVSRGEHRRAAGHGGHGWSRVGAGGSSAGTGQRVAARARSKEEDAVEGMSSGRGWSRAHAQEKKWSAMAPLDWKQTRERKRSGCALEERSSDRATRNRDAVARKSRGQSELVAMAGAPNPAQRKTGQGQGRRRLESEQGLGRDASSEASGRACLIFMLELSGGWISAQGKENPEPRTEKG</sequence>
<dbReference type="AlphaFoldDB" id="A0A3L6DQ20"/>
<feature type="compositionally biased region" description="Gly residues" evidence="1">
    <location>
        <begin position="29"/>
        <end position="45"/>
    </location>
</feature>
<gene>
    <name evidence="2" type="ORF">Zm00014a_036711</name>
</gene>
<organism evidence="2 3">
    <name type="scientific">Zea mays</name>
    <name type="common">Maize</name>
    <dbReference type="NCBI Taxonomy" id="4577"/>
    <lineage>
        <taxon>Eukaryota</taxon>
        <taxon>Viridiplantae</taxon>
        <taxon>Streptophyta</taxon>
        <taxon>Embryophyta</taxon>
        <taxon>Tracheophyta</taxon>
        <taxon>Spermatophyta</taxon>
        <taxon>Magnoliopsida</taxon>
        <taxon>Liliopsida</taxon>
        <taxon>Poales</taxon>
        <taxon>Poaceae</taxon>
        <taxon>PACMAD clade</taxon>
        <taxon>Panicoideae</taxon>
        <taxon>Andropogonodae</taxon>
        <taxon>Andropogoneae</taxon>
        <taxon>Tripsacinae</taxon>
        <taxon>Zea</taxon>
    </lineage>
</organism>
<dbReference type="EMBL" id="NCVQ01000009">
    <property type="protein sequence ID" value="PWZ10519.1"/>
    <property type="molecule type" value="Genomic_DNA"/>
</dbReference>
<dbReference type="ExpressionAtlas" id="A0A3L6DQ20">
    <property type="expression patterns" value="baseline and differential"/>
</dbReference>
<feature type="compositionally biased region" description="Basic and acidic residues" evidence="1">
    <location>
        <begin position="1"/>
        <end position="26"/>
    </location>
</feature>
<feature type="compositionally biased region" description="Basic and acidic residues" evidence="1">
    <location>
        <begin position="103"/>
        <end position="119"/>
    </location>
</feature>
<evidence type="ECO:0000256" key="1">
    <source>
        <dbReference type="SAM" id="MobiDB-lite"/>
    </source>
</evidence>
<comment type="caution">
    <text evidence="2">The sequence shown here is derived from an EMBL/GenBank/DDBJ whole genome shotgun (WGS) entry which is preliminary data.</text>
</comment>
<name>A0A3L6DQ20_MAIZE</name>
<protein>
    <submittedName>
        <fullName evidence="2">Uncharacterized protein</fullName>
    </submittedName>
</protein>
<feature type="region of interest" description="Disordered" evidence="1">
    <location>
        <begin position="1"/>
        <end position="165"/>
    </location>
</feature>
<evidence type="ECO:0000313" key="3">
    <source>
        <dbReference type="Proteomes" id="UP000251960"/>
    </source>
</evidence>